<dbReference type="Proteomes" id="UP000187455">
    <property type="component" value="Unassembled WGS sequence"/>
</dbReference>
<keyword evidence="3" id="KW-0677">Repeat</keyword>
<dbReference type="InterPro" id="IPR003120">
    <property type="entry name" value="Ste12"/>
</dbReference>
<feature type="compositionally biased region" description="Polar residues" evidence="11">
    <location>
        <begin position="258"/>
        <end position="273"/>
    </location>
</feature>
<evidence type="ECO:0000256" key="1">
    <source>
        <dbReference type="ARBA" id="ARBA00004123"/>
    </source>
</evidence>
<feature type="region of interest" description="Disordered" evidence="11">
    <location>
        <begin position="233"/>
        <end position="273"/>
    </location>
</feature>
<dbReference type="PANTHER" id="PTHR47427:SF1">
    <property type="entry name" value="PROTEIN STE12"/>
    <property type="match status" value="1"/>
</dbReference>
<dbReference type="STRING" id="133383.A0A1R0H9D4"/>
<feature type="compositionally biased region" description="Basic residues" evidence="11">
    <location>
        <begin position="730"/>
        <end position="745"/>
    </location>
</feature>
<accession>A0A1R0H9D4</accession>
<evidence type="ECO:0000256" key="5">
    <source>
        <dbReference type="ARBA" id="ARBA00022833"/>
    </source>
</evidence>
<dbReference type="Gene3D" id="3.30.160.60">
    <property type="entry name" value="Classic Zinc Finger"/>
    <property type="match status" value="2"/>
</dbReference>
<feature type="region of interest" description="Disordered" evidence="11">
    <location>
        <begin position="477"/>
        <end position="523"/>
    </location>
</feature>
<keyword evidence="6" id="KW-0805">Transcription regulation</keyword>
<evidence type="ECO:0000256" key="7">
    <source>
        <dbReference type="ARBA" id="ARBA00023163"/>
    </source>
</evidence>
<dbReference type="InterPro" id="IPR052127">
    <property type="entry name" value="STE12_transcription_factor"/>
</dbReference>
<evidence type="ECO:0000256" key="9">
    <source>
        <dbReference type="ARBA" id="ARBA00024345"/>
    </source>
</evidence>
<evidence type="ECO:0000256" key="6">
    <source>
        <dbReference type="ARBA" id="ARBA00023015"/>
    </source>
</evidence>
<proteinExistence type="inferred from homology"/>
<keyword evidence="4 10" id="KW-0863">Zinc-finger</keyword>
<dbReference type="GO" id="GO:0003700">
    <property type="term" value="F:DNA-binding transcription factor activity"/>
    <property type="evidence" value="ECO:0007669"/>
    <property type="project" value="InterPro"/>
</dbReference>
<dbReference type="Pfam" id="PF00096">
    <property type="entry name" value="zf-C2H2"/>
    <property type="match status" value="1"/>
</dbReference>
<dbReference type="FunFam" id="3.30.160.60:FF:000125">
    <property type="entry name" value="Putative zinc finger protein 143"/>
    <property type="match status" value="2"/>
</dbReference>
<dbReference type="Pfam" id="PF02200">
    <property type="entry name" value="STE"/>
    <property type="match status" value="1"/>
</dbReference>
<gene>
    <name evidence="13" type="ORF">AYI68_g117</name>
</gene>
<evidence type="ECO:0000259" key="12">
    <source>
        <dbReference type="PROSITE" id="PS50157"/>
    </source>
</evidence>
<keyword evidence="8" id="KW-0539">Nucleus</keyword>
<dbReference type="PROSITE" id="PS50157">
    <property type="entry name" value="ZINC_FINGER_C2H2_2"/>
    <property type="match status" value="2"/>
</dbReference>
<feature type="region of interest" description="Disordered" evidence="11">
    <location>
        <begin position="717"/>
        <end position="772"/>
    </location>
</feature>
<dbReference type="OrthoDB" id="1095242at2759"/>
<feature type="region of interest" description="Disordered" evidence="11">
    <location>
        <begin position="334"/>
        <end position="353"/>
    </location>
</feature>
<dbReference type="SMART" id="SM00424">
    <property type="entry name" value="STE"/>
    <property type="match status" value="1"/>
</dbReference>
<evidence type="ECO:0000256" key="10">
    <source>
        <dbReference type="PROSITE-ProRule" id="PRU00042"/>
    </source>
</evidence>
<comment type="subcellular location">
    <subcellularLocation>
        <location evidence="1">Nucleus</location>
    </subcellularLocation>
</comment>
<keyword evidence="7" id="KW-0804">Transcription</keyword>
<evidence type="ECO:0000256" key="4">
    <source>
        <dbReference type="ARBA" id="ARBA00022771"/>
    </source>
</evidence>
<keyword evidence="2" id="KW-0479">Metal-binding</keyword>
<dbReference type="GO" id="GO:0005634">
    <property type="term" value="C:nucleus"/>
    <property type="evidence" value="ECO:0007669"/>
    <property type="project" value="UniProtKB-SubCell"/>
</dbReference>
<evidence type="ECO:0000313" key="13">
    <source>
        <dbReference type="EMBL" id="OLY85688.1"/>
    </source>
</evidence>
<feature type="domain" description="C2H2-type" evidence="12">
    <location>
        <begin position="610"/>
        <end position="639"/>
    </location>
</feature>
<reference evidence="13 14" key="1">
    <citation type="journal article" date="2016" name="Mol. Biol. Evol.">
        <title>Genome-Wide Survey of Gut Fungi (Harpellales) Reveals the First Horizontally Transferred Ubiquitin Gene from a Mosquito Host.</title>
        <authorList>
            <person name="Wang Y."/>
            <person name="White M.M."/>
            <person name="Kvist S."/>
            <person name="Moncalvo J.M."/>
        </authorList>
    </citation>
    <scope>NUCLEOTIDE SEQUENCE [LARGE SCALE GENOMIC DNA]</scope>
    <source>
        <strain evidence="13 14">ALG-7-W6</strain>
    </source>
</reference>
<evidence type="ECO:0000313" key="14">
    <source>
        <dbReference type="Proteomes" id="UP000187455"/>
    </source>
</evidence>
<dbReference type="PANTHER" id="PTHR47427">
    <property type="entry name" value="PROTEIN STE12"/>
    <property type="match status" value="1"/>
</dbReference>
<feature type="domain" description="C2H2-type" evidence="12">
    <location>
        <begin position="640"/>
        <end position="669"/>
    </location>
</feature>
<evidence type="ECO:0000256" key="3">
    <source>
        <dbReference type="ARBA" id="ARBA00022737"/>
    </source>
</evidence>
<comment type="caution">
    <text evidence="13">The sequence shown here is derived from an EMBL/GenBank/DDBJ whole genome shotgun (WGS) entry which is preliminary data.</text>
</comment>
<evidence type="ECO:0000256" key="2">
    <source>
        <dbReference type="ARBA" id="ARBA00022723"/>
    </source>
</evidence>
<name>A0A1R0H9D4_9FUNG</name>
<dbReference type="InterPro" id="IPR013087">
    <property type="entry name" value="Znf_C2H2_type"/>
</dbReference>
<dbReference type="SUPFAM" id="SSF57667">
    <property type="entry name" value="beta-beta-alpha zinc fingers"/>
    <property type="match status" value="1"/>
</dbReference>
<dbReference type="GO" id="GO:0008270">
    <property type="term" value="F:zinc ion binding"/>
    <property type="evidence" value="ECO:0007669"/>
    <property type="project" value="UniProtKB-KW"/>
</dbReference>
<comment type="similarity">
    <text evidence="9">Belongs to the STE12 transcription factor family.</text>
</comment>
<keyword evidence="5" id="KW-0862">Zinc</keyword>
<sequence length="1325" mass="149701">MNKFENNGKLQATNVSTSLDSNFQLTENDKDHANTLIYFLQNGPELLSLDEKELGTVNIPPNLIVQNYGSKKALIKQYKFKDGEFVSCVKWEDEYYITSTDIIRVLLYRFEKINRPVVFAKKFEEGVFSDLRSLKHGQGARLESPRSEFLDLLYRNHCVRTQKKQKVFSWYLVPHDQLFREALERDLKRESMGVEPTTRLISPQFSSVTVNIGGTDLPLSVPFDTLVNNSKAIRNSNVDDPSKSNSNSFKTSTRNETDSLNLSSVTKPQCNESNVNQETLGVISKSDDFSNNGPKFELIDILDSFRDKKNQISVLGTGLTEVPEKLSINNKEDYEKYQPTPSPSHTPKNEPVDQDKIMDHMKDKNSSLNDKSFDQFISTLKSIQGATQFDLNSYDKDISVLLSEMNSSNNLSQKSDSHLSFEGINYDSKKSENHPGKLSLSQDDINDMNGVNFQRNKISYNSNTESIFPILQDALSNNLNPKNHDPRSRVKKKTNPKDSSLSKEKNNKNARYHPYDKKKDKISAPDYQNFGDHIIGISSLFSNHHSLDFQDSGLRHSNMESRTDINPLTDVAKPLESVALGAISNPNSESFKRPHLNIDNDQLAAKDRRYPCEYEGCVRLFKRHEHLKRHIRTHTGEKPYKCPLQGCDKGFARMDNLHQHVRTHINKKSSTNKSDIKAENFSFVQSNGASQKDLEYSQTLPSDSFFSQNTDILEDSMLSNDPLGISNSSKNRKNSKSSISKRRPSKSLNSNKVLRGVKSLQRSNTKSSFENKKPYFQGNSAVYSNIDNGLSTGFGAANAHSPLSNDPHPIRRWSTTPHAIQNPDSSQLPQNNDLRVMSDIQHPGFNFQGNIGSGSDNLLIYKNFENAISSPNNSLNDSNFSEPTSNFILNDPKDRTYNYENPADTDIYPVNHFNPENRNNALDFSTDHPQSLPNFTSFEWFSSTLGIAQNQITSDSGKNLDLAHKKDFDGDRYYDSYFKQEHGQSDSNNIRINDQNSDLSSSNRGAVINDYLNNRSTANIYGTQKDIRSGFGGSSHNDFSMHSHNFSQSYRESSIPFKPDQSGSIRHGPLNGNPNEEIKSIPISSNNECRMSPLRNNTLNGGISDDSLGNSPIPFGHLSSIQRDFNTISSSYNQPLEFEDKSEKMVFSNPRFNFHGVTPSNSVPVERNVDQFFNAGEFDQFRTERYNNNEYGVFNSFDFKNVKSYFGSNNIAPEFESFSNDIIALNTTNNSSNDSDLTKMDSKNNDVSQLGQIFTSSPNKSEKNIFGYVSKKQEDDGTFGFDIDVDEKSNKVGFDYNDVNSNEFFFGNNESFFLNNRNSSPSHGS</sequence>
<feature type="compositionally biased region" description="Polar residues" evidence="11">
    <location>
        <begin position="985"/>
        <end position="1004"/>
    </location>
</feature>
<dbReference type="SMART" id="SM00355">
    <property type="entry name" value="ZnF_C2H2"/>
    <property type="match status" value="2"/>
</dbReference>
<feature type="compositionally biased region" description="Basic and acidic residues" evidence="11">
    <location>
        <begin position="500"/>
        <end position="523"/>
    </location>
</feature>
<keyword evidence="14" id="KW-1185">Reference proteome</keyword>
<organism evidence="13 14">
    <name type="scientific">Smittium mucronatum</name>
    <dbReference type="NCBI Taxonomy" id="133383"/>
    <lineage>
        <taxon>Eukaryota</taxon>
        <taxon>Fungi</taxon>
        <taxon>Fungi incertae sedis</taxon>
        <taxon>Zoopagomycota</taxon>
        <taxon>Kickxellomycotina</taxon>
        <taxon>Harpellomycetes</taxon>
        <taxon>Harpellales</taxon>
        <taxon>Legeriomycetaceae</taxon>
        <taxon>Smittium</taxon>
    </lineage>
</organism>
<dbReference type="GO" id="GO:1990527">
    <property type="term" value="C:Tec1p-Ste12p-Dig1p complex"/>
    <property type="evidence" value="ECO:0007669"/>
    <property type="project" value="TreeGrafter"/>
</dbReference>
<dbReference type="InterPro" id="IPR036236">
    <property type="entry name" value="Znf_C2H2_sf"/>
</dbReference>
<dbReference type="GO" id="GO:1990526">
    <property type="term" value="C:Ste12p-Dig1p-Dig2p complex"/>
    <property type="evidence" value="ECO:0007669"/>
    <property type="project" value="TreeGrafter"/>
</dbReference>
<protein>
    <submittedName>
        <fullName evidence="13">Transcription factor steA</fullName>
    </submittedName>
</protein>
<dbReference type="PROSITE" id="PS00028">
    <property type="entry name" value="ZINC_FINGER_C2H2_1"/>
    <property type="match status" value="2"/>
</dbReference>
<dbReference type="EMBL" id="LSSL01000033">
    <property type="protein sequence ID" value="OLY85688.1"/>
    <property type="molecule type" value="Genomic_DNA"/>
</dbReference>
<feature type="compositionally biased region" description="Low complexity" evidence="11">
    <location>
        <begin position="243"/>
        <end position="252"/>
    </location>
</feature>
<feature type="region of interest" description="Disordered" evidence="11">
    <location>
        <begin position="980"/>
        <end position="1004"/>
    </location>
</feature>
<evidence type="ECO:0000256" key="8">
    <source>
        <dbReference type="ARBA" id="ARBA00023242"/>
    </source>
</evidence>
<evidence type="ECO:0000256" key="11">
    <source>
        <dbReference type="SAM" id="MobiDB-lite"/>
    </source>
</evidence>